<keyword evidence="2" id="KW-1185">Reference proteome</keyword>
<dbReference type="PANTHER" id="PTHR17985:SF8">
    <property type="entry name" value="TRANSPORT AND GOLGI ORGANIZATION PROTEIN 2 HOMOLOG"/>
    <property type="match status" value="1"/>
</dbReference>
<sequence>MCLAAFALTCHPRYPWVLAANRDEFHARPSAPLGWWVDTPLLGGRDLQAGGSWLALHRSGRLALVTNVREPQVAPPPAARSRGELVLEALQRPAQALDELRQVPRAGFNLLWADLPAGQAHWLSNRAEGGALAPGLHGLSNAALNTPWPKLQRLRGQLEQALQTEPEPARLLEALLAALADRQPAPDAELSDTGVGRLRERQLSSAFVHIAGPDGQGVYGTRCSTVVLAERTAAGLRLWVHERRFGAHAQVEGDTALDFVL</sequence>
<reference evidence="1" key="1">
    <citation type="submission" date="2020-12" db="EMBL/GenBank/DDBJ databases">
        <title>The genome sequence of Inhella sp. 1Y17.</title>
        <authorList>
            <person name="Liu Y."/>
        </authorList>
    </citation>
    <scope>NUCLEOTIDE SEQUENCE</scope>
    <source>
        <strain evidence="1">1Y17</strain>
    </source>
</reference>
<evidence type="ECO:0000313" key="1">
    <source>
        <dbReference type="EMBL" id="MBH9576408.1"/>
    </source>
</evidence>
<organism evidence="1 2">
    <name type="scientific">Inhella proteolytica</name>
    <dbReference type="NCBI Taxonomy" id="2795029"/>
    <lineage>
        <taxon>Bacteria</taxon>
        <taxon>Pseudomonadati</taxon>
        <taxon>Pseudomonadota</taxon>
        <taxon>Betaproteobacteria</taxon>
        <taxon>Burkholderiales</taxon>
        <taxon>Sphaerotilaceae</taxon>
        <taxon>Inhella</taxon>
    </lineage>
</organism>
<comment type="caution">
    <text evidence="1">The sequence shown here is derived from an EMBL/GenBank/DDBJ whole genome shotgun (WGS) entry which is preliminary data.</text>
</comment>
<dbReference type="InterPro" id="IPR008551">
    <property type="entry name" value="TANGO2"/>
</dbReference>
<gene>
    <name evidence="1" type="ORF">I7X39_05760</name>
</gene>
<evidence type="ECO:0000313" key="2">
    <source>
        <dbReference type="Proteomes" id="UP000613266"/>
    </source>
</evidence>
<accession>A0A931NG77</accession>
<protein>
    <submittedName>
        <fullName evidence="1">NRDE family protein</fullName>
    </submittedName>
</protein>
<dbReference type="EMBL" id="JAEDAK010000003">
    <property type="protein sequence ID" value="MBH9576408.1"/>
    <property type="molecule type" value="Genomic_DNA"/>
</dbReference>
<proteinExistence type="predicted"/>
<dbReference type="Pfam" id="PF05742">
    <property type="entry name" value="TANGO2"/>
    <property type="match status" value="1"/>
</dbReference>
<dbReference type="RefSeq" id="WP_198110028.1">
    <property type="nucleotide sequence ID" value="NZ_JAEDAK010000003.1"/>
</dbReference>
<dbReference type="Proteomes" id="UP000613266">
    <property type="component" value="Unassembled WGS sequence"/>
</dbReference>
<dbReference type="PANTHER" id="PTHR17985">
    <property type="entry name" value="SER/THR-RICH PROTEIN T10 IN DGCR REGION"/>
    <property type="match status" value="1"/>
</dbReference>
<name>A0A931NG77_9BURK</name>
<dbReference type="AlphaFoldDB" id="A0A931NG77"/>